<keyword evidence="4 5" id="KW-0472">Membrane</keyword>
<feature type="transmembrane region" description="Helical" evidence="5">
    <location>
        <begin position="76"/>
        <end position="101"/>
    </location>
</feature>
<evidence type="ECO:0000256" key="3">
    <source>
        <dbReference type="ARBA" id="ARBA00022989"/>
    </source>
</evidence>
<dbReference type="RefSeq" id="WP_188615733.1">
    <property type="nucleotide sequence ID" value="NZ_BMJT01000012.1"/>
</dbReference>
<accession>A0A917G9R9</accession>
<keyword evidence="3 5" id="KW-1133">Transmembrane helix</keyword>
<gene>
    <name evidence="6" type="ORF">GCM10007425_28410</name>
</gene>
<reference evidence="6" key="2">
    <citation type="submission" date="2020-09" db="EMBL/GenBank/DDBJ databases">
        <authorList>
            <person name="Sun Q."/>
            <person name="Zhou Y."/>
        </authorList>
    </citation>
    <scope>NUCLEOTIDE SEQUENCE</scope>
    <source>
        <strain evidence="6">CGMCC 1.15760</strain>
    </source>
</reference>
<sequence length="109" mass="12597">MENNRVLSALNYFSLFFAPFLFPVIVWILVKDTDVRYHAKRALLSHLIPFLFGLFFGFLFLTTFVVKQDASNADTLFGVLAVGGFIFYLIITIVLMIWNIVQGLRLLRF</sequence>
<keyword evidence="2 5" id="KW-0812">Transmembrane</keyword>
<dbReference type="Pfam" id="PF09685">
    <property type="entry name" value="MamF_MmsF"/>
    <property type="match status" value="1"/>
</dbReference>
<evidence type="ECO:0000256" key="2">
    <source>
        <dbReference type="ARBA" id="ARBA00022692"/>
    </source>
</evidence>
<dbReference type="AlphaFoldDB" id="A0A917G9R9"/>
<comment type="caution">
    <text evidence="6">The sequence shown here is derived from an EMBL/GenBank/DDBJ whole genome shotgun (WGS) entry which is preliminary data.</text>
</comment>
<evidence type="ECO:0000313" key="7">
    <source>
        <dbReference type="Proteomes" id="UP000616608"/>
    </source>
</evidence>
<dbReference type="InterPro" id="IPR019109">
    <property type="entry name" value="MamF_MmsF"/>
</dbReference>
<feature type="transmembrane region" description="Helical" evidence="5">
    <location>
        <begin position="12"/>
        <end position="30"/>
    </location>
</feature>
<dbReference type="EMBL" id="BMJT01000012">
    <property type="protein sequence ID" value="GGG32084.1"/>
    <property type="molecule type" value="Genomic_DNA"/>
</dbReference>
<feature type="transmembrane region" description="Helical" evidence="5">
    <location>
        <begin position="42"/>
        <end position="64"/>
    </location>
</feature>
<name>A0A917G9R9_9BACI</name>
<proteinExistence type="predicted"/>
<dbReference type="Proteomes" id="UP000616608">
    <property type="component" value="Unassembled WGS sequence"/>
</dbReference>
<reference evidence="6" key="1">
    <citation type="journal article" date="2014" name="Int. J. Syst. Evol. Microbiol.">
        <title>Complete genome sequence of Corynebacterium casei LMG S-19264T (=DSM 44701T), isolated from a smear-ripened cheese.</title>
        <authorList>
            <consortium name="US DOE Joint Genome Institute (JGI-PGF)"/>
            <person name="Walter F."/>
            <person name="Albersmeier A."/>
            <person name="Kalinowski J."/>
            <person name="Ruckert C."/>
        </authorList>
    </citation>
    <scope>NUCLEOTIDE SEQUENCE</scope>
    <source>
        <strain evidence="6">CGMCC 1.15760</strain>
    </source>
</reference>
<evidence type="ECO:0000256" key="1">
    <source>
        <dbReference type="ARBA" id="ARBA00004141"/>
    </source>
</evidence>
<protein>
    <submittedName>
        <fullName evidence="6">Membrane protein</fullName>
    </submittedName>
</protein>
<keyword evidence="7" id="KW-1185">Reference proteome</keyword>
<evidence type="ECO:0000256" key="4">
    <source>
        <dbReference type="ARBA" id="ARBA00023136"/>
    </source>
</evidence>
<organism evidence="6 7">
    <name type="scientific">Lysinibacillus alkalisoli</name>
    <dbReference type="NCBI Taxonomy" id="1911548"/>
    <lineage>
        <taxon>Bacteria</taxon>
        <taxon>Bacillati</taxon>
        <taxon>Bacillota</taxon>
        <taxon>Bacilli</taxon>
        <taxon>Bacillales</taxon>
        <taxon>Bacillaceae</taxon>
        <taxon>Lysinibacillus</taxon>
    </lineage>
</organism>
<comment type="subcellular location">
    <subcellularLocation>
        <location evidence="1">Membrane</location>
        <topology evidence="1">Multi-pass membrane protein</topology>
    </subcellularLocation>
</comment>
<evidence type="ECO:0000313" key="6">
    <source>
        <dbReference type="EMBL" id="GGG32084.1"/>
    </source>
</evidence>
<evidence type="ECO:0000256" key="5">
    <source>
        <dbReference type="SAM" id="Phobius"/>
    </source>
</evidence>